<evidence type="ECO:0000256" key="3">
    <source>
        <dbReference type="ARBA" id="ARBA00023163"/>
    </source>
</evidence>
<reference evidence="5 6" key="1">
    <citation type="submission" date="2013-09" db="EMBL/GenBank/DDBJ databases">
        <title>Whole genome shotgun sequence of Novosphingobium tardaugens NBRC 16725.</title>
        <authorList>
            <person name="Isaki S."/>
            <person name="Hosoyama A."/>
            <person name="Tsuchikane K."/>
            <person name="Katsumata H."/>
            <person name="Ando Y."/>
            <person name="Yamazaki S."/>
            <person name="Fujita N."/>
        </authorList>
    </citation>
    <scope>NUCLEOTIDE SEQUENCE [LARGE SCALE GENOMIC DNA]</scope>
    <source>
        <strain evidence="5 6">NBRC 16725</strain>
    </source>
</reference>
<dbReference type="GO" id="GO:0043565">
    <property type="term" value="F:sequence-specific DNA binding"/>
    <property type="evidence" value="ECO:0007669"/>
    <property type="project" value="InterPro"/>
</dbReference>
<dbReference type="Pfam" id="PF12833">
    <property type="entry name" value="HTH_18"/>
    <property type="match status" value="1"/>
</dbReference>
<feature type="domain" description="HTH araC/xylS-type" evidence="4">
    <location>
        <begin position="140"/>
        <end position="238"/>
    </location>
</feature>
<keyword evidence="1" id="KW-0805">Transcription regulation</keyword>
<dbReference type="InterPro" id="IPR018060">
    <property type="entry name" value="HTH_AraC"/>
</dbReference>
<dbReference type="SMART" id="SM00342">
    <property type="entry name" value="HTH_ARAC"/>
    <property type="match status" value="1"/>
</dbReference>
<gene>
    <name evidence="5" type="ORF">NT2_09_01300</name>
</gene>
<keyword evidence="6" id="KW-1185">Reference proteome</keyword>
<dbReference type="InterPro" id="IPR050204">
    <property type="entry name" value="AraC_XylS_family_regulators"/>
</dbReference>
<proteinExistence type="predicted"/>
<evidence type="ECO:0000256" key="2">
    <source>
        <dbReference type="ARBA" id="ARBA00023125"/>
    </source>
</evidence>
<keyword evidence="3" id="KW-0804">Transcription</keyword>
<protein>
    <submittedName>
        <fullName evidence="5">Putative AraC family transcriptional regulator</fullName>
    </submittedName>
</protein>
<dbReference type="GO" id="GO:0003700">
    <property type="term" value="F:DNA-binding transcription factor activity"/>
    <property type="evidence" value="ECO:0007669"/>
    <property type="project" value="InterPro"/>
</dbReference>
<dbReference type="AlphaFoldDB" id="U2YPE1"/>
<name>U2YPE1_9SPHN</name>
<evidence type="ECO:0000313" key="5">
    <source>
        <dbReference type="EMBL" id="GAD50522.1"/>
    </source>
</evidence>
<keyword evidence="2" id="KW-0238">DNA-binding</keyword>
<sequence length="249" mass="27546">MTAGSCIGIDGRRTLELAEPSCRPGGSRKFTQLEPWCPDTDHPLELLAGHVPLEANLLLASFWATVHVPRDHPGPSANWVAQLSDLIVLELSSERERVDRAGILQRLAELLVIVLVRHMSEEAEQLRRALPTALQDSRIWRALAAFHRAPAAPWTVEGLAKVAGMSRTAFAVRFQELLGVPPLQCLTGLRMDMAADMLMREDSPVKLIAERIGYSTEAAFNRAFVRRFAVSPGRWRTSRRNAVSGADPD</sequence>
<comment type="caution">
    <text evidence="5">The sequence shown here is derived from an EMBL/GenBank/DDBJ whole genome shotgun (WGS) entry which is preliminary data.</text>
</comment>
<dbReference type="PROSITE" id="PS01124">
    <property type="entry name" value="HTH_ARAC_FAMILY_2"/>
    <property type="match status" value="1"/>
</dbReference>
<evidence type="ECO:0000256" key="1">
    <source>
        <dbReference type="ARBA" id="ARBA00023015"/>
    </source>
</evidence>
<dbReference type="Gene3D" id="1.10.10.60">
    <property type="entry name" value="Homeodomain-like"/>
    <property type="match status" value="2"/>
</dbReference>
<organism evidence="5 6">
    <name type="scientific">Caenibius tardaugens NBRC 16725</name>
    <dbReference type="NCBI Taxonomy" id="1219035"/>
    <lineage>
        <taxon>Bacteria</taxon>
        <taxon>Pseudomonadati</taxon>
        <taxon>Pseudomonadota</taxon>
        <taxon>Alphaproteobacteria</taxon>
        <taxon>Sphingomonadales</taxon>
        <taxon>Erythrobacteraceae</taxon>
        <taxon>Caenibius</taxon>
    </lineage>
</organism>
<dbReference type="PANTHER" id="PTHR46796:SF7">
    <property type="entry name" value="ARAC FAMILY TRANSCRIPTIONAL REGULATOR"/>
    <property type="match status" value="1"/>
</dbReference>
<dbReference type="Proteomes" id="UP000016568">
    <property type="component" value="Unassembled WGS sequence"/>
</dbReference>
<evidence type="ECO:0000313" key="6">
    <source>
        <dbReference type="Proteomes" id="UP000016568"/>
    </source>
</evidence>
<dbReference type="EMBL" id="BASZ01000009">
    <property type="protein sequence ID" value="GAD50522.1"/>
    <property type="molecule type" value="Genomic_DNA"/>
</dbReference>
<accession>U2YPE1</accession>
<evidence type="ECO:0000259" key="4">
    <source>
        <dbReference type="PROSITE" id="PS01124"/>
    </source>
</evidence>
<dbReference type="InterPro" id="IPR009057">
    <property type="entry name" value="Homeodomain-like_sf"/>
</dbReference>
<dbReference type="eggNOG" id="COG2207">
    <property type="taxonomic scope" value="Bacteria"/>
</dbReference>
<dbReference type="SUPFAM" id="SSF46689">
    <property type="entry name" value="Homeodomain-like"/>
    <property type="match status" value="2"/>
</dbReference>
<dbReference type="PANTHER" id="PTHR46796">
    <property type="entry name" value="HTH-TYPE TRANSCRIPTIONAL ACTIVATOR RHAS-RELATED"/>
    <property type="match status" value="1"/>
</dbReference>